<dbReference type="SUPFAM" id="SSF117396">
    <property type="entry name" value="TM1631-like"/>
    <property type="match status" value="1"/>
</dbReference>
<dbReference type="InterPro" id="IPR036520">
    <property type="entry name" value="UPF0759_sf"/>
</dbReference>
<feature type="region of interest" description="Disordered" evidence="1">
    <location>
        <begin position="198"/>
        <end position="217"/>
    </location>
</feature>
<protein>
    <recommendedName>
        <fullName evidence="4">DUF72 domain-containing protein</fullName>
    </recommendedName>
</protein>
<name>A0AAJ1D0V7_PANAN</name>
<dbReference type="AlphaFoldDB" id="A0AAJ1D0V7"/>
<dbReference type="InterPro" id="IPR002763">
    <property type="entry name" value="DUF72"/>
</dbReference>
<evidence type="ECO:0008006" key="4">
    <source>
        <dbReference type="Google" id="ProtNLM"/>
    </source>
</evidence>
<comment type="caution">
    <text evidence="2">The sequence shown here is derived from an EMBL/GenBank/DDBJ whole genome shotgun (WGS) entry which is preliminary data.</text>
</comment>
<proteinExistence type="predicted"/>
<dbReference type="NCBIfam" id="NF007637">
    <property type="entry name" value="PRK10302.1"/>
    <property type="match status" value="1"/>
</dbReference>
<dbReference type="Gene3D" id="3.20.20.410">
    <property type="entry name" value="Protein of unknown function UPF0759"/>
    <property type="match status" value="1"/>
</dbReference>
<dbReference type="EMBL" id="JANFVX010000008">
    <property type="protein sequence ID" value="MCW0344331.1"/>
    <property type="molecule type" value="Genomic_DNA"/>
</dbReference>
<dbReference type="PANTHER" id="PTHR30348">
    <property type="entry name" value="UNCHARACTERIZED PROTEIN YECE"/>
    <property type="match status" value="1"/>
</dbReference>
<sequence length="306" mass="35419">MLKHGISCSLFTGLRQYTALQDNYHHTQRRESGVTLRIGLPQWHHAHWKRWGIETLADYARYFQTVEGNTTLYALPDNETVLRWRDMTHDQFRFCFKFPSTISHQAALKNTDDLVTDFFRLMHPLADRIGQYWLQLPASFSPAQLSDLWRFLDSLPANFSYGVEVRHPAFFAKGEAERALNRGLLQRGVNRVVLDSRPVHTSTSQSPAALHARQQKPRVPPHALLTGMRPMIRFVGSDRLEESLPLFRIWLTKLAEWHKESEPFVFIHTPDMGQVFPLVQALWPELQKIDASIGPGPDWPQQDSLF</sequence>
<organism evidence="2 3">
    <name type="scientific">Pantoea ananas</name>
    <name type="common">Erwinia uredovora</name>
    <dbReference type="NCBI Taxonomy" id="553"/>
    <lineage>
        <taxon>Bacteria</taxon>
        <taxon>Pseudomonadati</taxon>
        <taxon>Pseudomonadota</taxon>
        <taxon>Gammaproteobacteria</taxon>
        <taxon>Enterobacterales</taxon>
        <taxon>Erwiniaceae</taxon>
        <taxon>Pantoea</taxon>
    </lineage>
</organism>
<evidence type="ECO:0000256" key="1">
    <source>
        <dbReference type="SAM" id="MobiDB-lite"/>
    </source>
</evidence>
<evidence type="ECO:0000313" key="2">
    <source>
        <dbReference type="EMBL" id="MCW0344331.1"/>
    </source>
</evidence>
<reference evidence="2" key="1">
    <citation type="submission" date="2022-06" db="EMBL/GenBank/DDBJ databases">
        <title>Dynamics of rice microbiomes reveals core vertical transmitted seed endophytes.</title>
        <authorList>
            <person name="Liao K."/>
            <person name="Zhang X."/>
        </authorList>
    </citation>
    <scope>NUCLEOTIDE SEQUENCE</scope>
    <source>
        <strain evidence="2">JT1-17</strain>
    </source>
</reference>
<dbReference type="Pfam" id="PF01904">
    <property type="entry name" value="DUF72"/>
    <property type="match status" value="1"/>
</dbReference>
<dbReference type="Proteomes" id="UP001208888">
    <property type="component" value="Unassembled WGS sequence"/>
</dbReference>
<dbReference type="PANTHER" id="PTHR30348:SF9">
    <property type="entry name" value="UPF0759 PROTEIN YECE"/>
    <property type="match status" value="1"/>
</dbReference>
<gene>
    <name evidence="2" type="ORF">NB703_002424</name>
</gene>
<accession>A0AAJ1D0V7</accession>
<evidence type="ECO:0000313" key="3">
    <source>
        <dbReference type="Proteomes" id="UP001208888"/>
    </source>
</evidence>